<feature type="transmembrane region" description="Helical" evidence="8">
    <location>
        <begin position="32"/>
        <end position="53"/>
    </location>
</feature>
<dbReference type="EMBL" id="VOTZ01000001">
    <property type="protein sequence ID" value="MCQ1537420.1"/>
    <property type="molecule type" value="Genomic_DNA"/>
</dbReference>
<dbReference type="InterPro" id="IPR011066">
    <property type="entry name" value="MscS_channel_C_sf"/>
</dbReference>
<dbReference type="RefSeq" id="WP_255331323.1">
    <property type="nucleotide sequence ID" value="NZ_VOTZ01000001.1"/>
</dbReference>
<feature type="domain" description="Mechanosensitive ion channel transmembrane helices 2/3" evidence="11">
    <location>
        <begin position="71"/>
        <end position="112"/>
    </location>
</feature>
<dbReference type="Pfam" id="PF21082">
    <property type="entry name" value="MS_channel_3rd"/>
    <property type="match status" value="1"/>
</dbReference>
<comment type="caution">
    <text evidence="12">The sequence shown here is derived from an EMBL/GenBank/DDBJ whole genome shotgun (WGS) entry which is preliminary data.</text>
</comment>
<feature type="transmembrane region" description="Helical" evidence="8">
    <location>
        <begin position="65"/>
        <end position="89"/>
    </location>
</feature>
<evidence type="ECO:0000256" key="1">
    <source>
        <dbReference type="ARBA" id="ARBA00004651"/>
    </source>
</evidence>
<dbReference type="Gene3D" id="1.10.287.1260">
    <property type="match status" value="1"/>
</dbReference>
<keyword evidence="6 8" id="KW-0472">Membrane</keyword>
<evidence type="ECO:0000256" key="3">
    <source>
        <dbReference type="ARBA" id="ARBA00022475"/>
    </source>
</evidence>
<proteinExistence type="inferred from homology"/>
<feature type="transmembrane region" description="Helical" evidence="8">
    <location>
        <begin position="95"/>
        <end position="126"/>
    </location>
</feature>
<dbReference type="SUPFAM" id="SSF82689">
    <property type="entry name" value="Mechanosensitive channel protein MscS (YggB), C-terminal domain"/>
    <property type="match status" value="1"/>
</dbReference>
<keyword evidence="3" id="KW-1003">Cell membrane</keyword>
<dbReference type="InterPro" id="IPR010920">
    <property type="entry name" value="LSM_dom_sf"/>
</dbReference>
<evidence type="ECO:0000256" key="4">
    <source>
        <dbReference type="ARBA" id="ARBA00022692"/>
    </source>
</evidence>
<dbReference type="Gene3D" id="2.30.30.60">
    <property type="match status" value="1"/>
</dbReference>
<evidence type="ECO:0000256" key="8">
    <source>
        <dbReference type="SAM" id="Phobius"/>
    </source>
</evidence>
<dbReference type="Proteomes" id="UP001524383">
    <property type="component" value="Unassembled WGS sequence"/>
</dbReference>
<keyword evidence="5 8" id="KW-1133">Transmembrane helix</keyword>
<dbReference type="SUPFAM" id="SSF82861">
    <property type="entry name" value="Mechanosensitive channel protein MscS (YggB), transmembrane region"/>
    <property type="match status" value="1"/>
</dbReference>
<feature type="domain" description="Mechanosensitive ion channel MscS" evidence="9">
    <location>
        <begin position="113"/>
        <end position="178"/>
    </location>
</feature>
<dbReference type="InterPro" id="IPR049142">
    <property type="entry name" value="MS_channel_1st"/>
</dbReference>
<dbReference type="GO" id="GO:0005886">
    <property type="term" value="C:plasma membrane"/>
    <property type="evidence" value="ECO:0007669"/>
    <property type="project" value="UniProtKB-SubCell"/>
</dbReference>
<dbReference type="SUPFAM" id="SSF50182">
    <property type="entry name" value="Sm-like ribonucleoproteins"/>
    <property type="match status" value="1"/>
</dbReference>
<keyword evidence="4 8" id="KW-0812">Transmembrane</keyword>
<dbReference type="AlphaFoldDB" id="A0ABD4TJ91"/>
<evidence type="ECO:0000313" key="12">
    <source>
        <dbReference type="EMBL" id="MCQ1537420.1"/>
    </source>
</evidence>
<evidence type="ECO:0000259" key="9">
    <source>
        <dbReference type="Pfam" id="PF00924"/>
    </source>
</evidence>
<organism evidence="12 13">
    <name type="scientific">Methanocalculus taiwanensis</name>
    <dbReference type="NCBI Taxonomy" id="106207"/>
    <lineage>
        <taxon>Archaea</taxon>
        <taxon>Methanobacteriati</taxon>
        <taxon>Methanobacteriota</taxon>
        <taxon>Stenosarchaea group</taxon>
        <taxon>Methanomicrobia</taxon>
        <taxon>Methanomicrobiales</taxon>
        <taxon>Methanocalculaceae</taxon>
        <taxon>Methanocalculus</taxon>
    </lineage>
</organism>
<evidence type="ECO:0000256" key="6">
    <source>
        <dbReference type="ARBA" id="ARBA00023136"/>
    </source>
</evidence>
<evidence type="ECO:0000259" key="10">
    <source>
        <dbReference type="Pfam" id="PF21082"/>
    </source>
</evidence>
<evidence type="ECO:0000259" key="11">
    <source>
        <dbReference type="Pfam" id="PF21088"/>
    </source>
</evidence>
<accession>A0ABD4TJ91</accession>
<name>A0ABD4TJ91_9EURY</name>
<dbReference type="InterPro" id="IPR011014">
    <property type="entry name" value="MscS_channel_TM-2"/>
</dbReference>
<dbReference type="InterPro" id="IPR006685">
    <property type="entry name" value="MscS_channel_2nd"/>
</dbReference>
<sequence length="319" mass="35678">MSAIDDGVESNGSSIFDLLSIPVLGDITLLDILWVAIIAIAGVIIVRIVRIWLKRSFGEKVAKPDLDLMITLVSYFVYIVVILSILPYLHFDLSGLFVAGGIIAVAVAFATQNIVSNLVSGIFLLFERPIKIGDNVSIGSLTATVQKIQIMSTIVRTYDGMYVRVPNSKLFTSDITNLVIHPARRFDYTIGIRYQDDAKKAISIIKSMIEKEPYALKSPAPSVYVDKLDDSSVNIVVKIWSPSLYWWGLRTELLWKIKVELEKNDIQIPFPQQEVWFNNILKTDMKAVKGPPPIKEIPFQDEGSDTKVGKPKPGDTHDW</sequence>
<dbReference type="InterPro" id="IPR049278">
    <property type="entry name" value="MS_channel_C"/>
</dbReference>
<gene>
    <name evidence="12" type="ORF">FTO68_00145</name>
</gene>
<comment type="subcellular location">
    <subcellularLocation>
        <location evidence="1">Cell membrane</location>
        <topology evidence="1">Multi-pass membrane protein</topology>
    </subcellularLocation>
</comment>
<dbReference type="PANTHER" id="PTHR30221">
    <property type="entry name" value="SMALL-CONDUCTANCE MECHANOSENSITIVE CHANNEL"/>
    <property type="match status" value="1"/>
</dbReference>
<keyword evidence="13" id="KW-1185">Reference proteome</keyword>
<evidence type="ECO:0000256" key="2">
    <source>
        <dbReference type="ARBA" id="ARBA00008017"/>
    </source>
</evidence>
<feature type="region of interest" description="Disordered" evidence="7">
    <location>
        <begin position="291"/>
        <end position="319"/>
    </location>
</feature>
<protein>
    <submittedName>
        <fullName evidence="12">Mechanosensitive ion channel family protein</fullName>
    </submittedName>
</protein>
<dbReference type="Pfam" id="PF21088">
    <property type="entry name" value="MS_channel_1st"/>
    <property type="match status" value="1"/>
</dbReference>
<evidence type="ECO:0000313" key="13">
    <source>
        <dbReference type="Proteomes" id="UP001524383"/>
    </source>
</evidence>
<dbReference type="PANTHER" id="PTHR30221:SF20">
    <property type="entry name" value="SMALL-CONDUCTANCE MECHANOSENSITIVE CHANNEL"/>
    <property type="match status" value="1"/>
</dbReference>
<feature type="compositionally biased region" description="Basic and acidic residues" evidence="7">
    <location>
        <begin position="304"/>
        <end position="319"/>
    </location>
</feature>
<reference evidence="12 13" key="1">
    <citation type="submission" date="2019-08" db="EMBL/GenBank/DDBJ databases">
        <authorList>
            <person name="Chen S.-C."/>
            <person name="Lai M.-C."/>
            <person name="You Y.-T."/>
        </authorList>
    </citation>
    <scope>NUCLEOTIDE SEQUENCE [LARGE SCALE GENOMIC DNA]</scope>
    <source>
        <strain evidence="12 13">P2F9704a</strain>
    </source>
</reference>
<comment type="similarity">
    <text evidence="2">Belongs to the MscS (TC 1.A.23) family.</text>
</comment>
<dbReference type="InterPro" id="IPR023408">
    <property type="entry name" value="MscS_beta-dom_sf"/>
</dbReference>
<evidence type="ECO:0000256" key="7">
    <source>
        <dbReference type="SAM" id="MobiDB-lite"/>
    </source>
</evidence>
<evidence type="ECO:0000256" key="5">
    <source>
        <dbReference type="ARBA" id="ARBA00022989"/>
    </source>
</evidence>
<feature type="domain" description="Mechanosensitive ion channel MscS C-terminal" evidence="10">
    <location>
        <begin position="187"/>
        <end position="268"/>
    </location>
</feature>
<dbReference type="Gene3D" id="3.30.70.100">
    <property type="match status" value="1"/>
</dbReference>
<dbReference type="InterPro" id="IPR045275">
    <property type="entry name" value="MscS_archaea/bacteria_type"/>
</dbReference>
<dbReference type="Pfam" id="PF00924">
    <property type="entry name" value="MS_channel_2nd"/>
    <property type="match status" value="1"/>
</dbReference>